<keyword evidence="3 7" id="KW-1133">Transmembrane helix</keyword>
<evidence type="ECO:0000313" key="9">
    <source>
        <dbReference type="Proteomes" id="UP000799772"/>
    </source>
</evidence>
<comment type="similarity">
    <text evidence="5">Belongs to the palH/RIM21 family.</text>
</comment>
<evidence type="ECO:0000256" key="1">
    <source>
        <dbReference type="ARBA" id="ARBA00004141"/>
    </source>
</evidence>
<dbReference type="AlphaFoldDB" id="A0A9P4INV0"/>
<dbReference type="PANTHER" id="PTHR35779">
    <property type="entry name" value="PH-RESPONSE REGULATOR PROTEIN PALH/RIM21"/>
    <property type="match status" value="1"/>
</dbReference>
<evidence type="ECO:0000256" key="5">
    <source>
        <dbReference type="ARBA" id="ARBA00038109"/>
    </source>
</evidence>
<dbReference type="GO" id="GO:0005886">
    <property type="term" value="C:plasma membrane"/>
    <property type="evidence" value="ECO:0007669"/>
    <property type="project" value="TreeGrafter"/>
</dbReference>
<dbReference type="Proteomes" id="UP000799772">
    <property type="component" value="Unassembled WGS sequence"/>
</dbReference>
<organism evidence="8 9">
    <name type="scientific">Rhizodiscina lignyota</name>
    <dbReference type="NCBI Taxonomy" id="1504668"/>
    <lineage>
        <taxon>Eukaryota</taxon>
        <taxon>Fungi</taxon>
        <taxon>Dikarya</taxon>
        <taxon>Ascomycota</taxon>
        <taxon>Pezizomycotina</taxon>
        <taxon>Dothideomycetes</taxon>
        <taxon>Pleosporomycetidae</taxon>
        <taxon>Aulographales</taxon>
        <taxon>Rhizodiscinaceae</taxon>
        <taxon>Rhizodiscina</taxon>
    </lineage>
</organism>
<feature type="compositionally biased region" description="Polar residues" evidence="6">
    <location>
        <begin position="670"/>
        <end position="691"/>
    </location>
</feature>
<sequence length="731" mass="79485">MATETTTSARHHCTPFTLPSNGFISIDSTSTVTLTTDVVFIPDCSPTPLASGSAAAEGISSITDFKDPFHASVTPQAYATGAATVISWMLVIMLLITPRTFFVGGAGGTTGLRGRRGLISGASGGASVIGVGSRPWLQKVAAFSVAISLTIATADTFRVAERQYLSGVMDADDLRDEVVGSTRIKVSRVVSDIFLWLAQIQTLIRLFPRHKEKVLIKWIGFAMIILDATFSCLNTFMSTNSSHDRRFVDAIPALSYLFQLALSMLYAAWVLYYSVTKRRYAFYHKLMWNISLIALLSLIAILTPVVFFITDISNSSVAGWGDYFRWVGAAAASVIVWEWVERIEALEREEKKDGILGREIFDGDEMLDSTPSEEVTWPGRRYGPKDDEGGDGAYASGMNRHGFNLISNRLGRLRNADFFHRNNHEREGLSDTLMPHSNVPAAPTLPAPVASPVSRTDTTSAASTVYAVRYYPAGQPSPPLIRQFTSPPRMEQASQRPPPTPAPPPNPRPRPTMSIRPPQELEKGSGETFEVHVDQPNAIDIGANRHWHVPNPFKRRKALPPPEVRGGQVIEPLSIGEKAKPPAVHNYARWDIKARLGAFAAEQVDRMRDGNGNRQPEDVDLPVTIIPAQPRGRTWSPEDPSMTTHSSISTSGTVQRPSPPIGTIAESLSREVSQTSQEQVPPQGQTSTNATVDLGRAEPISSDVGGPLGSLLSPPSHRPSGESPPSSAGRP</sequence>
<name>A0A9P4INV0_9PEZI</name>
<feature type="compositionally biased region" description="Low complexity" evidence="6">
    <location>
        <begin position="439"/>
        <end position="453"/>
    </location>
</feature>
<keyword evidence="9" id="KW-1185">Reference proteome</keyword>
<keyword evidence="4 7" id="KW-0472">Membrane</keyword>
<comment type="subcellular location">
    <subcellularLocation>
        <location evidence="1">Membrane</location>
        <topology evidence="1">Multi-pass membrane protein</topology>
    </subcellularLocation>
</comment>
<feature type="transmembrane region" description="Helical" evidence="7">
    <location>
        <begin position="286"/>
        <end position="308"/>
    </location>
</feature>
<comment type="caution">
    <text evidence="8">The sequence shown here is derived from an EMBL/GenBank/DDBJ whole genome shotgun (WGS) entry which is preliminary data.</text>
</comment>
<feature type="region of interest" description="Disordered" evidence="6">
    <location>
        <begin position="369"/>
        <end position="389"/>
    </location>
</feature>
<feature type="compositionally biased region" description="Pro residues" evidence="6">
    <location>
        <begin position="496"/>
        <end position="510"/>
    </location>
</feature>
<gene>
    <name evidence="8" type="ORF">NA57DRAFT_63194</name>
</gene>
<keyword evidence="2 7" id="KW-0812">Transmembrane</keyword>
<dbReference type="Pfam" id="PF08733">
    <property type="entry name" value="PalH"/>
    <property type="match status" value="1"/>
</dbReference>
<dbReference type="EMBL" id="ML978121">
    <property type="protein sequence ID" value="KAF2104930.1"/>
    <property type="molecule type" value="Genomic_DNA"/>
</dbReference>
<feature type="transmembrane region" description="Helical" evidence="7">
    <location>
        <begin position="77"/>
        <end position="96"/>
    </location>
</feature>
<evidence type="ECO:0000256" key="6">
    <source>
        <dbReference type="SAM" id="MobiDB-lite"/>
    </source>
</evidence>
<feature type="region of interest" description="Disordered" evidence="6">
    <location>
        <begin position="476"/>
        <end position="525"/>
    </location>
</feature>
<feature type="transmembrane region" description="Helical" evidence="7">
    <location>
        <begin position="256"/>
        <end position="274"/>
    </location>
</feature>
<evidence type="ECO:0000256" key="2">
    <source>
        <dbReference type="ARBA" id="ARBA00022692"/>
    </source>
</evidence>
<evidence type="ECO:0000256" key="7">
    <source>
        <dbReference type="SAM" id="Phobius"/>
    </source>
</evidence>
<evidence type="ECO:0000256" key="4">
    <source>
        <dbReference type="ARBA" id="ARBA00023136"/>
    </source>
</evidence>
<evidence type="ECO:0000256" key="3">
    <source>
        <dbReference type="ARBA" id="ARBA00022989"/>
    </source>
</evidence>
<evidence type="ECO:0000313" key="8">
    <source>
        <dbReference type="EMBL" id="KAF2104930.1"/>
    </source>
</evidence>
<proteinExistence type="inferred from homology"/>
<reference evidence="8" key="1">
    <citation type="journal article" date="2020" name="Stud. Mycol.">
        <title>101 Dothideomycetes genomes: a test case for predicting lifestyles and emergence of pathogens.</title>
        <authorList>
            <person name="Haridas S."/>
            <person name="Albert R."/>
            <person name="Binder M."/>
            <person name="Bloem J."/>
            <person name="Labutti K."/>
            <person name="Salamov A."/>
            <person name="Andreopoulos B."/>
            <person name="Baker S."/>
            <person name="Barry K."/>
            <person name="Bills G."/>
            <person name="Bluhm B."/>
            <person name="Cannon C."/>
            <person name="Castanera R."/>
            <person name="Culley D."/>
            <person name="Daum C."/>
            <person name="Ezra D."/>
            <person name="Gonzalez J."/>
            <person name="Henrissat B."/>
            <person name="Kuo A."/>
            <person name="Liang C."/>
            <person name="Lipzen A."/>
            <person name="Lutzoni F."/>
            <person name="Magnuson J."/>
            <person name="Mondo S."/>
            <person name="Nolan M."/>
            <person name="Ohm R."/>
            <person name="Pangilinan J."/>
            <person name="Park H.-J."/>
            <person name="Ramirez L."/>
            <person name="Alfaro M."/>
            <person name="Sun H."/>
            <person name="Tritt A."/>
            <person name="Yoshinaga Y."/>
            <person name="Zwiers L.-H."/>
            <person name="Turgeon B."/>
            <person name="Goodwin S."/>
            <person name="Spatafora J."/>
            <person name="Crous P."/>
            <person name="Grigoriev I."/>
        </authorList>
    </citation>
    <scope>NUCLEOTIDE SEQUENCE</scope>
    <source>
        <strain evidence="8">CBS 133067</strain>
    </source>
</reference>
<dbReference type="GO" id="GO:0071467">
    <property type="term" value="P:cellular response to pH"/>
    <property type="evidence" value="ECO:0007669"/>
    <property type="project" value="TreeGrafter"/>
</dbReference>
<dbReference type="InterPro" id="IPR014844">
    <property type="entry name" value="PalH"/>
</dbReference>
<protein>
    <submittedName>
        <fullName evidence="8">PalH-domain-containing protein</fullName>
    </submittedName>
</protein>
<feature type="transmembrane region" description="Helical" evidence="7">
    <location>
        <begin position="215"/>
        <end position="236"/>
    </location>
</feature>
<dbReference type="OrthoDB" id="5393256at2759"/>
<feature type="region of interest" description="Disordered" evidence="6">
    <location>
        <begin position="428"/>
        <end position="456"/>
    </location>
</feature>
<accession>A0A9P4INV0</accession>
<feature type="region of interest" description="Disordered" evidence="6">
    <location>
        <begin position="624"/>
        <end position="731"/>
    </location>
</feature>
<dbReference type="PANTHER" id="PTHR35779:SF1">
    <property type="entry name" value="PH-RESPONSE REGULATOR PROTEIN PALH_RIM21"/>
    <property type="match status" value="1"/>
</dbReference>
<feature type="compositionally biased region" description="Polar residues" evidence="6">
    <location>
        <begin position="641"/>
        <end position="656"/>
    </location>
</feature>